<evidence type="ECO:0000259" key="1">
    <source>
        <dbReference type="Pfam" id="PF07883"/>
    </source>
</evidence>
<dbReference type="InterPro" id="IPR014710">
    <property type="entry name" value="RmlC-like_jellyroll"/>
</dbReference>
<sequence length="123" mass="14281">MKVVRLKNCPQFIAGDKSELREILNPQKEKLKLNYSLAYAMVRPGKKTLRHRLKYTEVYFIIKGRGIMHINKNKEKVNAGDTIYIPPGSVQYIENFSHNSLEFICIVEPAWKPECEEVLEENG</sequence>
<dbReference type="InterPro" id="IPR013096">
    <property type="entry name" value="Cupin_2"/>
</dbReference>
<dbReference type="PANTHER" id="PTHR36114:SF1">
    <property type="entry name" value="16.7 KDA PROTEIN IN WHIE LOCUS"/>
    <property type="match status" value="1"/>
</dbReference>
<comment type="caution">
    <text evidence="2">The sequence shown here is derived from an EMBL/GenBank/DDBJ whole genome shotgun (WGS) entry which is preliminary data.</text>
</comment>
<name>A0A7C4TFG1_UNCW3</name>
<feature type="domain" description="Cupin type-2" evidence="1">
    <location>
        <begin position="41"/>
        <end position="107"/>
    </location>
</feature>
<dbReference type="Pfam" id="PF07883">
    <property type="entry name" value="Cupin_2"/>
    <property type="match status" value="1"/>
</dbReference>
<dbReference type="AlphaFoldDB" id="A0A7C4TFG1"/>
<accession>A0A7C4TFG1</accession>
<protein>
    <submittedName>
        <fullName evidence="2">Cupin domain-containing protein</fullName>
    </submittedName>
</protein>
<dbReference type="Gene3D" id="2.60.120.10">
    <property type="entry name" value="Jelly Rolls"/>
    <property type="match status" value="1"/>
</dbReference>
<dbReference type="InterPro" id="IPR052044">
    <property type="entry name" value="PKS_Associated_Protein"/>
</dbReference>
<organism evidence="2">
    <name type="scientific">candidate division WOR-3 bacterium</name>
    <dbReference type="NCBI Taxonomy" id="2052148"/>
    <lineage>
        <taxon>Bacteria</taxon>
        <taxon>Bacteria division WOR-3</taxon>
    </lineage>
</organism>
<evidence type="ECO:0000313" key="2">
    <source>
        <dbReference type="EMBL" id="HGV96685.1"/>
    </source>
</evidence>
<dbReference type="InterPro" id="IPR011051">
    <property type="entry name" value="RmlC_Cupin_sf"/>
</dbReference>
<gene>
    <name evidence="2" type="ORF">ENV60_00075</name>
</gene>
<dbReference type="SUPFAM" id="SSF51182">
    <property type="entry name" value="RmlC-like cupins"/>
    <property type="match status" value="1"/>
</dbReference>
<dbReference type="CDD" id="cd02214">
    <property type="entry name" value="cupin_MJ1618"/>
    <property type="match status" value="1"/>
</dbReference>
<dbReference type="PANTHER" id="PTHR36114">
    <property type="entry name" value="16.7 KDA PROTEIN IN WHIE LOCUS"/>
    <property type="match status" value="1"/>
</dbReference>
<reference evidence="2" key="1">
    <citation type="journal article" date="2020" name="mSystems">
        <title>Genome- and Community-Level Interaction Insights into Carbon Utilization and Element Cycling Functions of Hydrothermarchaeota in Hydrothermal Sediment.</title>
        <authorList>
            <person name="Zhou Z."/>
            <person name="Liu Y."/>
            <person name="Xu W."/>
            <person name="Pan J."/>
            <person name="Luo Z.H."/>
            <person name="Li M."/>
        </authorList>
    </citation>
    <scope>NUCLEOTIDE SEQUENCE [LARGE SCALE GENOMIC DNA]</scope>
    <source>
        <strain evidence="2">SpSt-774</strain>
    </source>
</reference>
<dbReference type="EMBL" id="DTGZ01000002">
    <property type="protein sequence ID" value="HGV96685.1"/>
    <property type="molecule type" value="Genomic_DNA"/>
</dbReference>
<proteinExistence type="predicted"/>